<reference evidence="1 2" key="1">
    <citation type="submission" date="2018-01" db="EMBL/GenBank/DDBJ databases">
        <title>Whole genome sequencing of Histamine producing bacteria.</title>
        <authorList>
            <person name="Butler K."/>
        </authorList>
    </citation>
    <scope>NUCLEOTIDE SEQUENCE [LARGE SCALE GENOMIC DNA]</scope>
    <source>
        <strain evidence="1 2">DSM 24669</strain>
    </source>
</reference>
<gene>
    <name evidence="1" type="ORF">C9I94_10055</name>
</gene>
<evidence type="ECO:0000313" key="1">
    <source>
        <dbReference type="EMBL" id="PSW24380.1"/>
    </source>
</evidence>
<evidence type="ECO:0000313" key="2">
    <source>
        <dbReference type="Proteomes" id="UP000240481"/>
    </source>
</evidence>
<dbReference type="EMBL" id="PYLZ01000005">
    <property type="protein sequence ID" value="PSW24380.1"/>
    <property type="molecule type" value="Genomic_DNA"/>
</dbReference>
<dbReference type="OrthoDB" id="5917490at2"/>
<sequence length="153" mass="16924">MNLALSSSSLTLAVKSFIFFALGIASYELINHYISPTAPFTSQCQLTSTPCQVNEASLSLEKDLVNPMVSNTLSVNWDAIPKDIDRLQLSLEGHEMMMGTYRLILTRNKNQQFSGDLLLPVCTEDAMTWFGTVAPIDADVPIDPLHISVRMTK</sequence>
<comment type="caution">
    <text evidence="1">The sequence shown here is derived from an EMBL/GenBank/DDBJ whole genome shotgun (WGS) entry which is preliminary data.</text>
</comment>
<accession>A0A2T3P6X0</accession>
<keyword evidence="2" id="KW-1185">Reference proteome</keyword>
<proteinExistence type="predicted"/>
<dbReference type="AlphaFoldDB" id="A0A2T3P6X0"/>
<dbReference type="RefSeq" id="WP_048899037.1">
    <property type="nucleotide sequence ID" value="NZ_AP024853.1"/>
</dbReference>
<name>A0A2T3P6X0_9GAMM</name>
<organism evidence="1 2">
    <name type="scientific">Photobacterium swingsii</name>
    <dbReference type="NCBI Taxonomy" id="680026"/>
    <lineage>
        <taxon>Bacteria</taxon>
        <taxon>Pseudomonadati</taxon>
        <taxon>Pseudomonadota</taxon>
        <taxon>Gammaproteobacteria</taxon>
        <taxon>Vibrionales</taxon>
        <taxon>Vibrionaceae</taxon>
        <taxon>Photobacterium</taxon>
    </lineage>
</organism>
<protein>
    <submittedName>
        <fullName evidence="1">Uncharacterized protein</fullName>
    </submittedName>
</protein>
<dbReference type="Proteomes" id="UP000240481">
    <property type="component" value="Unassembled WGS sequence"/>
</dbReference>